<protein>
    <submittedName>
        <fullName evidence="2">Uncharacterized protein</fullName>
    </submittedName>
</protein>
<feature type="region of interest" description="Disordered" evidence="1">
    <location>
        <begin position="473"/>
        <end position="525"/>
    </location>
</feature>
<feature type="region of interest" description="Disordered" evidence="1">
    <location>
        <begin position="423"/>
        <end position="451"/>
    </location>
</feature>
<dbReference type="OrthoDB" id="432970at2759"/>
<sequence length="525" mass="60171">MPVVSEDVTSRGDVHDITFNLEKISRCSSVNFWSRARFLPALWPTPHFPAHIRSVRVLSAAMTKYTPQVVQLKDFFPSIVPKRCVFCCAPVKIEFDTTSCVPCTLKQLSKDEEDVEELKFRKHIYHIFNFYIDVRRKTFSDIVTSVKDSHGDYIFFFERGTPGVKTSLPKIPGLSMEKQREIDEALLMALECDHVLTMLHPILQREFFESPSPVRSIIEIGFNTTHYDGSFHYVYKIEFYNGRLFAVDFSGRQWGWWPLVRPWDEYARENVQEISDTKPFGNRREMLQRTCSHIQGAMKAAVLPPYDTIYGRQPFGWDPERGSVKEEQKLVEIYRWHLAEERMLEYSDLDGEQGKEILRNNFKELCDGKLPQAISHQTLTDLASEMPHLNGRQIKSLVSFARLVSQVDTNVGWVEAIRSIHKPNQKGQPVRKNPDSISPAHETESGPFNNIPYPTSMEMEENVDLVLLGTSTEREVQDARESPVSRRPSMAAGLHVEGRDRHARYTLAARSDGLGGSSDGGREVN</sequence>
<dbReference type="EMBL" id="ML987206">
    <property type="protein sequence ID" value="KAF2243105.1"/>
    <property type="molecule type" value="Genomic_DNA"/>
</dbReference>
<reference evidence="2" key="1">
    <citation type="journal article" date="2020" name="Stud. Mycol.">
        <title>101 Dothideomycetes genomes: a test case for predicting lifestyles and emergence of pathogens.</title>
        <authorList>
            <person name="Haridas S."/>
            <person name="Albert R."/>
            <person name="Binder M."/>
            <person name="Bloem J."/>
            <person name="Labutti K."/>
            <person name="Salamov A."/>
            <person name="Andreopoulos B."/>
            <person name="Baker S."/>
            <person name="Barry K."/>
            <person name="Bills G."/>
            <person name="Bluhm B."/>
            <person name="Cannon C."/>
            <person name="Castanera R."/>
            <person name="Culley D."/>
            <person name="Daum C."/>
            <person name="Ezra D."/>
            <person name="Gonzalez J."/>
            <person name="Henrissat B."/>
            <person name="Kuo A."/>
            <person name="Liang C."/>
            <person name="Lipzen A."/>
            <person name="Lutzoni F."/>
            <person name="Magnuson J."/>
            <person name="Mondo S."/>
            <person name="Nolan M."/>
            <person name="Ohm R."/>
            <person name="Pangilinan J."/>
            <person name="Park H.-J."/>
            <person name="Ramirez L."/>
            <person name="Alfaro M."/>
            <person name="Sun H."/>
            <person name="Tritt A."/>
            <person name="Yoshinaga Y."/>
            <person name="Zwiers L.-H."/>
            <person name="Turgeon B."/>
            <person name="Goodwin S."/>
            <person name="Spatafora J."/>
            <person name="Crous P."/>
            <person name="Grigoriev I."/>
        </authorList>
    </citation>
    <scope>NUCLEOTIDE SEQUENCE</scope>
    <source>
        <strain evidence="2">CBS 122368</strain>
    </source>
</reference>
<dbReference type="RefSeq" id="XP_033678109.1">
    <property type="nucleotide sequence ID" value="XM_033827217.1"/>
</dbReference>
<dbReference type="AlphaFoldDB" id="A0A6A6HY08"/>
<organism evidence="2 3">
    <name type="scientific">Trematosphaeria pertusa</name>
    <dbReference type="NCBI Taxonomy" id="390896"/>
    <lineage>
        <taxon>Eukaryota</taxon>
        <taxon>Fungi</taxon>
        <taxon>Dikarya</taxon>
        <taxon>Ascomycota</taxon>
        <taxon>Pezizomycotina</taxon>
        <taxon>Dothideomycetes</taxon>
        <taxon>Pleosporomycetidae</taxon>
        <taxon>Pleosporales</taxon>
        <taxon>Massarineae</taxon>
        <taxon>Trematosphaeriaceae</taxon>
        <taxon>Trematosphaeria</taxon>
    </lineage>
</organism>
<name>A0A6A6HY08_9PLEO</name>
<dbReference type="GeneID" id="54580547"/>
<keyword evidence="3" id="KW-1185">Reference proteome</keyword>
<evidence type="ECO:0000313" key="3">
    <source>
        <dbReference type="Proteomes" id="UP000800094"/>
    </source>
</evidence>
<feature type="compositionally biased region" description="Basic and acidic residues" evidence="1">
    <location>
        <begin position="473"/>
        <end position="484"/>
    </location>
</feature>
<evidence type="ECO:0000313" key="2">
    <source>
        <dbReference type="EMBL" id="KAF2243105.1"/>
    </source>
</evidence>
<accession>A0A6A6HY08</accession>
<evidence type="ECO:0000256" key="1">
    <source>
        <dbReference type="SAM" id="MobiDB-lite"/>
    </source>
</evidence>
<proteinExistence type="predicted"/>
<dbReference type="Proteomes" id="UP000800094">
    <property type="component" value="Unassembled WGS sequence"/>
</dbReference>
<gene>
    <name evidence="2" type="ORF">BU26DRAFT_510295</name>
</gene>